<gene>
    <name evidence="1" type="ORF">AHMF7616_02597</name>
</gene>
<evidence type="ECO:0000313" key="1">
    <source>
        <dbReference type="EMBL" id="RDC63987.1"/>
    </source>
</evidence>
<sequence>MKTKTATTKDQDKALQRQQILQSMLASFKIEGIHISPEVAQVTLKKIEASLGK</sequence>
<dbReference type="AlphaFoldDB" id="A0A369QL57"/>
<organism evidence="1 2">
    <name type="scientific">Adhaeribacter pallidiroseus</name>
    <dbReference type="NCBI Taxonomy" id="2072847"/>
    <lineage>
        <taxon>Bacteria</taxon>
        <taxon>Pseudomonadati</taxon>
        <taxon>Bacteroidota</taxon>
        <taxon>Cytophagia</taxon>
        <taxon>Cytophagales</taxon>
        <taxon>Hymenobacteraceae</taxon>
        <taxon>Adhaeribacter</taxon>
    </lineage>
</organism>
<comment type="caution">
    <text evidence="1">The sequence shown here is derived from an EMBL/GenBank/DDBJ whole genome shotgun (WGS) entry which is preliminary data.</text>
</comment>
<dbReference type="RefSeq" id="WP_158546156.1">
    <property type="nucleotide sequence ID" value="NZ_QASA01000001.1"/>
</dbReference>
<dbReference type="EMBL" id="QASA01000001">
    <property type="protein sequence ID" value="RDC63987.1"/>
    <property type="molecule type" value="Genomic_DNA"/>
</dbReference>
<dbReference type="OrthoDB" id="772520at2"/>
<name>A0A369QL57_9BACT</name>
<protein>
    <submittedName>
        <fullName evidence="1">Uncharacterized protein</fullName>
    </submittedName>
</protein>
<keyword evidence="2" id="KW-1185">Reference proteome</keyword>
<dbReference type="Proteomes" id="UP000253919">
    <property type="component" value="Unassembled WGS sequence"/>
</dbReference>
<proteinExistence type="predicted"/>
<evidence type="ECO:0000313" key="2">
    <source>
        <dbReference type="Proteomes" id="UP000253919"/>
    </source>
</evidence>
<reference evidence="1 2" key="1">
    <citation type="submission" date="2018-04" db="EMBL/GenBank/DDBJ databases">
        <title>Adhaeribacter sp. HMF7616 genome sequencing and assembly.</title>
        <authorList>
            <person name="Kang H."/>
            <person name="Kang J."/>
            <person name="Cha I."/>
            <person name="Kim H."/>
            <person name="Joh K."/>
        </authorList>
    </citation>
    <scope>NUCLEOTIDE SEQUENCE [LARGE SCALE GENOMIC DNA]</scope>
    <source>
        <strain evidence="1 2">HMF7616</strain>
    </source>
</reference>
<accession>A0A369QL57</accession>